<protein>
    <submittedName>
        <fullName evidence="1">HAD family hydrolase</fullName>
    </submittedName>
</protein>
<dbReference type="Proteomes" id="UP000286561">
    <property type="component" value="Unassembled WGS sequence"/>
</dbReference>
<comment type="caution">
    <text evidence="1">The sequence shown here is derived from an EMBL/GenBank/DDBJ whole genome shotgun (WGS) entry which is preliminary data.</text>
</comment>
<dbReference type="InterPro" id="IPR006439">
    <property type="entry name" value="HAD-SF_hydro_IA"/>
</dbReference>
<dbReference type="GO" id="GO:0005829">
    <property type="term" value="C:cytosol"/>
    <property type="evidence" value="ECO:0007669"/>
    <property type="project" value="TreeGrafter"/>
</dbReference>
<dbReference type="EMBL" id="QSEP01000021">
    <property type="protein sequence ID" value="RGZ84044.1"/>
    <property type="molecule type" value="Genomic_DNA"/>
</dbReference>
<name>A0A413PZ38_9FIRM</name>
<accession>A0A413PZ38</accession>
<dbReference type="NCBIfam" id="TIGR01549">
    <property type="entry name" value="HAD-SF-IA-v1"/>
    <property type="match status" value="1"/>
</dbReference>
<dbReference type="AlphaFoldDB" id="A0A413PZ38"/>
<dbReference type="GO" id="GO:0008967">
    <property type="term" value="F:phosphoglycolate phosphatase activity"/>
    <property type="evidence" value="ECO:0007669"/>
    <property type="project" value="TreeGrafter"/>
</dbReference>
<proteinExistence type="predicted"/>
<dbReference type="PANTHER" id="PTHR43434">
    <property type="entry name" value="PHOSPHOGLYCOLATE PHOSPHATASE"/>
    <property type="match status" value="1"/>
</dbReference>
<dbReference type="Gene3D" id="3.40.50.1000">
    <property type="entry name" value="HAD superfamily/HAD-like"/>
    <property type="match status" value="1"/>
</dbReference>
<dbReference type="SUPFAM" id="SSF56784">
    <property type="entry name" value="HAD-like"/>
    <property type="match status" value="1"/>
</dbReference>
<dbReference type="NCBIfam" id="TIGR01509">
    <property type="entry name" value="HAD-SF-IA-v3"/>
    <property type="match status" value="1"/>
</dbReference>
<dbReference type="PANTHER" id="PTHR43434:SF1">
    <property type="entry name" value="PHOSPHOGLYCOLATE PHOSPHATASE"/>
    <property type="match status" value="1"/>
</dbReference>
<keyword evidence="1" id="KW-0378">Hydrolase</keyword>
<organism evidence="1 2">
    <name type="scientific">Anaerobutyricum hallii</name>
    <dbReference type="NCBI Taxonomy" id="39488"/>
    <lineage>
        <taxon>Bacteria</taxon>
        <taxon>Bacillati</taxon>
        <taxon>Bacillota</taxon>
        <taxon>Clostridia</taxon>
        <taxon>Lachnospirales</taxon>
        <taxon>Lachnospiraceae</taxon>
        <taxon>Anaerobutyricum</taxon>
    </lineage>
</organism>
<reference evidence="1 2" key="1">
    <citation type="submission" date="2018-08" db="EMBL/GenBank/DDBJ databases">
        <title>A genome reference for cultivated species of the human gut microbiota.</title>
        <authorList>
            <person name="Zou Y."/>
            <person name="Xue W."/>
            <person name="Luo G."/>
        </authorList>
    </citation>
    <scope>NUCLEOTIDE SEQUENCE [LARGE SCALE GENOMIC DNA]</scope>
    <source>
        <strain evidence="1 2">AM48-23BH</strain>
    </source>
</reference>
<dbReference type="Gene3D" id="1.10.150.240">
    <property type="entry name" value="Putative phosphatase, domain 2"/>
    <property type="match status" value="1"/>
</dbReference>
<gene>
    <name evidence="1" type="ORF">DW972_05365</name>
</gene>
<dbReference type="InterPro" id="IPR023214">
    <property type="entry name" value="HAD_sf"/>
</dbReference>
<sequence>MPETNKSRSKKLHRRWRKSLIKKSLPENVTAEKYEEVLSYFQAYYKKNADKKTGLYPGVKKLVNKLSDENYSIGVVSAKGDIVVKELVESFLGDKVNETLGEKEGIKRKPAPDSILIMMDTLKCKPEETIYVGDSEVDVEAAANAGIRCASVTWGFRDKEDLEKINPLYIADNVQELYELIKG</sequence>
<dbReference type="Pfam" id="PF13419">
    <property type="entry name" value="HAD_2"/>
    <property type="match status" value="1"/>
</dbReference>
<dbReference type="InterPro" id="IPR041492">
    <property type="entry name" value="HAD_2"/>
</dbReference>
<evidence type="ECO:0000313" key="1">
    <source>
        <dbReference type="EMBL" id="RGZ84044.1"/>
    </source>
</evidence>
<dbReference type="GO" id="GO:0006281">
    <property type="term" value="P:DNA repair"/>
    <property type="evidence" value="ECO:0007669"/>
    <property type="project" value="TreeGrafter"/>
</dbReference>
<evidence type="ECO:0000313" key="2">
    <source>
        <dbReference type="Proteomes" id="UP000286561"/>
    </source>
</evidence>
<dbReference type="InterPro" id="IPR023198">
    <property type="entry name" value="PGP-like_dom2"/>
</dbReference>
<dbReference type="InterPro" id="IPR036412">
    <property type="entry name" value="HAD-like_sf"/>
</dbReference>
<dbReference type="InterPro" id="IPR050155">
    <property type="entry name" value="HAD-like_hydrolase_sf"/>
</dbReference>